<dbReference type="PANTHER" id="PTHR10502">
    <property type="entry name" value="ANNEXIN"/>
    <property type="match status" value="1"/>
</dbReference>
<dbReference type="RefSeq" id="XP_033428735.1">
    <property type="nucleotide sequence ID" value="XM_033569929.1"/>
</dbReference>
<sequence length="436" mass="48931">MAYPNPYDQPHQAPYQYQPQGGHPPGYPPYNQQPGPYPPFQGYQPHGYPPQGAPGQGMPPQQHPQYNMPPNPPPFPPQQAPGQQWPQAVYPPQHTAGQYPPQAYNNYPPQAPAPVPLSLGYDPFQKAPGDASREADALRKAMKGWGTDEAALISVLTKPDPLQMALIRHTYTERIGRNLEKDLRSETSGSFEDVLVSLALGPLGSDVTHLRKSLAGMGTNEKLLDDILIGRSNADLNAIKKAYTDKYQKSLTDDIKGDLSGKTERFFVMLLDARRPENSAYFDSQSVDADVRELHRAMEGQVGTDEVAVSAVFLGASDAKLCAISRVYEERYHIGLDKVLDKEFSGHLHNALVSILRRARDPFQYDVEMLASCCTESSCDTDRLIYWMVRLHWDPMRFQAVKQALMQQRRLNCGTVLKKFYTGDFLKTMLSLWEQR</sequence>
<evidence type="ECO:0000313" key="7">
    <source>
        <dbReference type="EMBL" id="THC94889.1"/>
    </source>
</evidence>
<reference evidence="7 8" key="1">
    <citation type="submission" date="2019-03" db="EMBL/GenBank/DDBJ databases">
        <title>The genome sequence of a newly discovered highly antifungal drug resistant Aspergillus species, Aspergillus tanneri NIH 1004.</title>
        <authorList>
            <person name="Mounaud S."/>
            <person name="Singh I."/>
            <person name="Joardar V."/>
            <person name="Pakala S."/>
            <person name="Pakala S."/>
            <person name="Venepally P."/>
            <person name="Hoover J."/>
            <person name="Nierman W."/>
            <person name="Chung J."/>
            <person name="Losada L."/>
        </authorList>
    </citation>
    <scope>NUCLEOTIDE SEQUENCE [LARGE SCALE GENOMIC DNA]</scope>
    <source>
        <strain evidence="7 8">NIH1004</strain>
    </source>
</reference>
<dbReference type="Proteomes" id="UP000324241">
    <property type="component" value="Unassembled WGS sequence"/>
</dbReference>
<evidence type="ECO:0000256" key="5">
    <source>
        <dbReference type="SAM" id="MobiDB-lite"/>
    </source>
</evidence>
<feature type="region of interest" description="Disordered" evidence="5">
    <location>
        <begin position="1"/>
        <end position="100"/>
    </location>
</feature>
<dbReference type="AlphaFoldDB" id="A0A4S3JHG9"/>
<dbReference type="EMBL" id="QUQM01000003">
    <property type="protein sequence ID" value="KAA8649374.1"/>
    <property type="molecule type" value="Genomic_DNA"/>
</dbReference>
<dbReference type="Gene3D" id="1.10.220.10">
    <property type="entry name" value="Annexin"/>
    <property type="match status" value="3"/>
</dbReference>
<keyword evidence="2 4" id="KW-0677">Repeat</keyword>
<reference evidence="6 9" key="2">
    <citation type="submission" date="2019-08" db="EMBL/GenBank/DDBJ databases">
        <title>The genome sequence of a newly discovered highly antifungal drug resistant Aspergillus species, Aspergillus tanneri NIH 1004.</title>
        <authorList>
            <person name="Mounaud S."/>
            <person name="Singh I."/>
            <person name="Joardar V."/>
            <person name="Pakala S."/>
            <person name="Pakala S."/>
            <person name="Venepally P."/>
            <person name="Chung J.K."/>
            <person name="Losada L."/>
            <person name="Nierman W.C."/>
        </authorList>
    </citation>
    <scope>NUCLEOTIDE SEQUENCE [LARGE SCALE GENOMIC DNA]</scope>
    <source>
        <strain evidence="6 9">NIH1004</strain>
    </source>
</reference>
<dbReference type="GO" id="GO:0005634">
    <property type="term" value="C:nucleus"/>
    <property type="evidence" value="ECO:0007669"/>
    <property type="project" value="TreeGrafter"/>
</dbReference>
<keyword evidence="4" id="KW-0111">Calcium/phospholipid-binding</keyword>
<dbReference type="GeneID" id="54327977"/>
<dbReference type="InterPro" id="IPR037104">
    <property type="entry name" value="Annexin_sf"/>
</dbReference>
<dbReference type="GO" id="GO:0005544">
    <property type="term" value="F:calcium-dependent phospholipid binding"/>
    <property type="evidence" value="ECO:0007669"/>
    <property type="project" value="UniProtKB-KW"/>
</dbReference>
<dbReference type="InterPro" id="IPR001464">
    <property type="entry name" value="Annexin"/>
</dbReference>
<dbReference type="PRINTS" id="PR00196">
    <property type="entry name" value="ANNEXIN"/>
</dbReference>
<organism evidence="7 8">
    <name type="scientific">Aspergillus tanneri</name>
    <dbReference type="NCBI Taxonomy" id="1220188"/>
    <lineage>
        <taxon>Eukaryota</taxon>
        <taxon>Fungi</taxon>
        <taxon>Dikarya</taxon>
        <taxon>Ascomycota</taxon>
        <taxon>Pezizomycotina</taxon>
        <taxon>Eurotiomycetes</taxon>
        <taxon>Eurotiomycetidae</taxon>
        <taxon>Eurotiales</taxon>
        <taxon>Aspergillaceae</taxon>
        <taxon>Aspergillus</taxon>
        <taxon>Aspergillus subgen. Circumdati</taxon>
    </lineage>
</organism>
<comment type="caution">
    <text evidence="7">The sequence shown here is derived from an EMBL/GenBank/DDBJ whole genome shotgun (WGS) entry which is preliminary data.</text>
</comment>
<accession>A0A4S3JHG9</accession>
<feature type="compositionally biased region" description="Pro residues" evidence="5">
    <location>
        <begin position="67"/>
        <end position="79"/>
    </location>
</feature>
<dbReference type="InterPro" id="IPR018502">
    <property type="entry name" value="Annexin_repeat"/>
</dbReference>
<keyword evidence="8" id="KW-1185">Reference proteome</keyword>
<comment type="domain">
    <text evidence="4">A pair of annexin repeats may form one binding site for calcium and phospholipid.</text>
</comment>
<dbReference type="Proteomes" id="UP000308092">
    <property type="component" value="Unassembled WGS sequence"/>
</dbReference>
<evidence type="ECO:0000313" key="9">
    <source>
        <dbReference type="Proteomes" id="UP000324241"/>
    </source>
</evidence>
<dbReference type="GO" id="GO:0001786">
    <property type="term" value="F:phosphatidylserine binding"/>
    <property type="evidence" value="ECO:0007669"/>
    <property type="project" value="TreeGrafter"/>
</dbReference>
<dbReference type="GO" id="GO:0005886">
    <property type="term" value="C:plasma membrane"/>
    <property type="evidence" value="ECO:0007669"/>
    <property type="project" value="TreeGrafter"/>
</dbReference>
<name>A0A4S3JHG9_9EURO</name>
<feature type="compositionally biased region" description="Low complexity" evidence="5">
    <location>
        <begin position="1"/>
        <end position="21"/>
    </location>
</feature>
<dbReference type="Pfam" id="PF00191">
    <property type="entry name" value="Annexin"/>
    <property type="match status" value="3"/>
</dbReference>
<evidence type="ECO:0000256" key="1">
    <source>
        <dbReference type="ARBA" id="ARBA00007831"/>
    </source>
</evidence>
<keyword evidence="4" id="KW-0106">Calcium</keyword>
<dbReference type="GO" id="GO:0012506">
    <property type="term" value="C:vesicle membrane"/>
    <property type="evidence" value="ECO:0007669"/>
    <property type="project" value="TreeGrafter"/>
</dbReference>
<dbReference type="OrthoDB" id="37886at2759"/>
<comment type="similarity">
    <text evidence="1 4">Belongs to the annexin family.</text>
</comment>
<dbReference type="PROSITE" id="PS51897">
    <property type="entry name" value="ANNEXIN_2"/>
    <property type="match status" value="3"/>
</dbReference>
<evidence type="ECO:0000256" key="2">
    <source>
        <dbReference type="ARBA" id="ARBA00022737"/>
    </source>
</evidence>
<gene>
    <name evidence="6" type="ORF">ATNIH1004_005275</name>
    <name evidence="7" type="ORF">EYZ11_005651</name>
</gene>
<dbReference type="SMART" id="SM00335">
    <property type="entry name" value="ANX"/>
    <property type="match status" value="3"/>
</dbReference>
<dbReference type="EMBL" id="SOSA01000184">
    <property type="protein sequence ID" value="THC94889.1"/>
    <property type="molecule type" value="Genomic_DNA"/>
</dbReference>
<evidence type="ECO:0000256" key="3">
    <source>
        <dbReference type="ARBA" id="ARBA00023216"/>
    </source>
</evidence>
<dbReference type="VEuPathDB" id="FungiDB:EYZ11_005651"/>
<dbReference type="GO" id="GO:0005509">
    <property type="term" value="F:calcium ion binding"/>
    <property type="evidence" value="ECO:0007669"/>
    <property type="project" value="InterPro"/>
</dbReference>
<keyword evidence="3 4" id="KW-0041">Annexin</keyword>
<dbReference type="PANTHER" id="PTHR10502:SF179">
    <property type="entry name" value="ANNEXIN"/>
    <property type="match status" value="1"/>
</dbReference>
<protein>
    <recommendedName>
        <fullName evidence="4">Annexin</fullName>
    </recommendedName>
</protein>
<feature type="compositionally biased region" description="Low complexity" evidence="5">
    <location>
        <begin position="29"/>
        <end position="46"/>
    </location>
</feature>
<feature type="compositionally biased region" description="Low complexity" evidence="5">
    <location>
        <begin position="56"/>
        <end position="66"/>
    </location>
</feature>
<dbReference type="InterPro" id="IPR018252">
    <property type="entry name" value="Annexin_repeat_CS"/>
</dbReference>
<proteinExistence type="inferred from homology"/>
<dbReference type="PROSITE" id="PS00223">
    <property type="entry name" value="ANNEXIN_1"/>
    <property type="match status" value="1"/>
</dbReference>
<evidence type="ECO:0000256" key="4">
    <source>
        <dbReference type="RuleBase" id="RU003540"/>
    </source>
</evidence>
<evidence type="ECO:0000313" key="8">
    <source>
        <dbReference type="Proteomes" id="UP000308092"/>
    </source>
</evidence>
<dbReference type="FunFam" id="1.10.220.10:FF:000005">
    <property type="entry name" value="Annexin"/>
    <property type="match status" value="2"/>
</dbReference>
<dbReference type="STRING" id="1220188.A0A4S3JHG9"/>
<evidence type="ECO:0000313" key="6">
    <source>
        <dbReference type="EMBL" id="KAA8649374.1"/>
    </source>
</evidence>
<dbReference type="GO" id="GO:0005737">
    <property type="term" value="C:cytoplasm"/>
    <property type="evidence" value="ECO:0007669"/>
    <property type="project" value="TreeGrafter"/>
</dbReference>
<dbReference type="SUPFAM" id="SSF47874">
    <property type="entry name" value="Annexin"/>
    <property type="match status" value="1"/>
</dbReference>